<dbReference type="InterPro" id="IPR029020">
    <property type="entry name" value="Ammonium/urea_transptr"/>
</dbReference>
<dbReference type="Gene3D" id="1.10.3430.10">
    <property type="entry name" value="Ammonium transporter AmtB like domains"/>
    <property type="match status" value="1"/>
</dbReference>
<dbReference type="Proteomes" id="UP000320386">
    <property type="component" value="Chromosome"/>
</dbReference>
<sequence precursor="true">MKRPMRLMGCVAGGGVSWRWLMMLPVLLLSSVALADDEAVAAVAADAVVSEAAHEVQVNLDFVWIIAASALVFLMQAGFMCLESGMSRAKNSTNVAIKNMADLLIAVVAFWAVSFGLMFGVSQSGWFGTTDFFVDVGDHPWFAAFFVFQAMFCGTAATIDSGVVAERTRFGGYCVLSLLISALIYPVFGHWAWGSFLHGGEPGWLEGMGFIDFAGSTVVNSIGAWVGLAGAIVIGARIGRFNEKGEPRKIPAHSLVMVYLGTFILFFGWFGFNCGSTLAANTDIAGIAKNTALAACFGGCASGAMSWVLSKNHLPKAEMIANVLLGGLVGITAGCAVVDAPGAAIIGIGSGIMVYFGVWFIENVLRLDDVVSAIPVHGMCGAFGTIMLAVVMPSDLLGDVSRWGQIGVQAFGVVVAFAWAFGLAFVTFKVLNAITPLRVTEEDERIGLNVAEHGASSSLLDQANAMHRATSEEELDESFKVVVEHGTEIGDLSQHFNAMVDAVREQRRRASDADGRRVADMERFRGYMAETVASIEEQTEQMSGILGTTSGHADQLNRNAVSVSDELHKLTEALHEAARSGDAGRGFAVVADAVRQLAIQSESSVSNIAEMIGSVREVSGEAAEAMGRVATTIADANSGSKSVASAIETEASHVVQVETSAKEAVTAATELREQLG</sequence>
<dbReference type="PROSITE" id="PS50111">
    <property type="entry name" value="CHEMOTAXIS_TRANSDUC_2"/>
    <property type="match status" value="1"/>
</dbReference>
<dbReference type="Gene3D" id="1.10.287.950">
    <property type="entry name" value="Methyl-accepting chemotaxis protein"/>
    <property type="match status" value="1"/>
</dbReference>
<feature type="transmembrane region" description="Helical" evidence="10">
    <location>
        <begin position="213"/>
        <end position="238"/>
    </location>
</feature>
<evidence type="ECO:0000259" key="13">
    <source>
        <dbReference type="PROSITE" id="PS50885"/>
    </source>
</evidence>
<evidence type="ECO:0000256" key="3">
    <source>
        <dbReference type="ARBA" id="ARBA00022448"/>
    </source>
</evidence>
<dbReference type="InterPro" id="IPR004089">
    <property type="entry name" value="MCPsignal_dom"/>
</dbReference>
<evidence type="ECO:0000256" key="11">
    <source>
        <dbReference type="SAM" id="SignalP"/>
    </source>
</evidence>
<feature type="transmembrane region" description="Helical" evidence="10">
    <location>
        <begin position="171"/>
        <end position="193"/>
    </location>
</feature>
<dbReference type="GO" id="GO:0007165">
    <property type="term" value="P:signal transduction"/>
    <property type="evidence" value="ECO:0007669"/>
    <property type="project" value="UniProtKB-KW"/>
</dbReference>
<evidence type="ECO:0000256" key="9">
    <source>
        <dbReference type="PROSITE-ProRule" id="PRU00284"/>
    </source>
</evidence>
<dbReference type="GO" id="GO:0008519">
    <property type="term" value="F:ammonium channel activity"/>
    <property type="evidence" value="ECO:0007669"/>
    <property type="project" value="InterPro"/>
</dbReference>
<feature type="transmembrane region" description="Helical" evidence="10">
    <location>
        <begin position="406"/>
        <end position="428"/>
    </location>
</feature>
<evidence type="ECO:0000256" key="6">
    <source>
        <dbReference type="ARBA" id="ARBA00023136"/>
    </source>
</evidence>
<feature type="domain" description="Methyl-accepting transducer" evidence="12">
    <location>
        <begin position="469"/>
        <end position="676"/>
    </location>
</feature>
<dbReference type="PANTHER" id="PTHR11730">
    <property type="entry name" value="AMMONIUM TRANSPORTER"/>
    <property type="match status" value="1"/>
</dbReference>
<keyword evidence="3 10" id="KW-0813">Transport</keyword>
<dbReference type="RefSeq" id="WP_145446783.1">
    <property type="nucleotide sequence ID" value="NZ_CP036280.1"/>
</dbReference>
<keyword evidence="7 10" id="KW-0924">Ammonia transport</keyword>
<dbReference type="GO" id="GO:0097272">
    <property type="term" value="P:ammonium homeostasis"/>
    <property type="evidence" value="ECO:0007669"/>
    <property type="project" value="TreeGrafter"/>
</dbReference>
<keyword evidence="6 10" id="KW-0472">Membrane</keyword>
<dbReference type="SUPFAM" id="SSF58104">
    <property type="entry name" value="Methyl-accepting chemotaxis protein (MCP) signaling domain"/>
    <property type="match status" value="1"/>
</dbReference>
<comment type="similarity">
    <text evidence="2 10">Belongs to the ammonia transporter channel (TC 1.A.11.2) family.</text>
</comment>
<feature type="transmembrane region" description="Helical" evidence="10">
    <location>
        <begin position="319"/>
        <end position="337"/>
    </location>
</feature>
<dbReference type="SMART" id="SM00304">
    <property type="entry name" value="HAMP"/>
    <property type="match status" value="1"/>
</dbReference>
<gene>
    <name evidence="14" type="primary">amtB</name>
    <name evidence="14" type="ORF">Pan265_24840</name>
</gene>
<evidence type="ECO:0000256" key="1">
    <source>
        <dbReference type="ARBA" id="ARBA00004141"/>
    </source>
</evidence>
<keyword evidence="11" id="KW-0732">Signal</keyword>
<evidence type="ECO:0000256" key="7">
    <source>
        <dbReference type="ARBA" id="ARBA00023177"/>
    </source>
</evidence>
<keyword evidence="4 10" id="KW-0812">Transmembrane</keyword>
<accession>A0A518C069</accession>
<dbReference type="NCBIfam" id="TIGR00836">
    <property type="entry name" value="amt"/>
    <property type="match status" value="1"/>
</dbReference>
<name>A0A518C069_9BACT</name>
<dbReference type="InterPro" id="IPR024041">
    <property type="entry name" value="NH4_transpt_AmtB-like_dom"/>
</dbReference>
<evidence type="ECO:0000256" key="5">
    <source>
        <dbReference type="ARBA" id="ARBA00022989"/>
    </source>
</evidence>
<reference evidence="14 15" key="1">
    <citation type="submission" date="2019-02" db="EMBL/GenBank/DDBJ databases">
        <title>Deep-cultivation of Planctomycetes and their phenomic and genomic characterization uncovers novel biology.</title>
        <authorList>
            <person name="Wiegand S."/>
            <person name="Jogler M."/>
            <person name="Boedeker C."/>
            <person name="Pinto D."/>
            <person name="Vollmers J."/>
            <person name="Rivas-Marin E."/>
            <person name="Kohn T."/>
            <person name="Peeters S.H."/>
            <person name="Heuer A."/>
            <person name="Rast P."/>
            <person name="Oberbeckmann S."/>
            <person name="Bunk B."/>
            <person name="Jeske O."/>
            <person name="Meyerdierks A."/>
            <person name="Storesund J.E."/>
            <person name="Kallscheuer N."/>
            <person name="Luecker S."/>
            <person name="Lage O.M."/>
            <person name="Pohl T."/>
            <person name="Merkel B.J."/>
            <person name="Hornburger P."/>
            <person name="Mueller R.-W."/>
            <person name="Bruemmer F."/>
            <person name="Labrenz M."/>
            <person name="Spormann A.M."/>
            <person name="Op den Camp H."/>
            <person name="Overmann J."/>
            <person name="Amann R."/>
            <person name="Jetten M.S.M."/>
            <person name="Mascher T."/>
            <person name="Medema M.H."/>
            <person name="Devos D.P."/>
            <person name="Kaster A.-K."/>
            <person name="Ovreas L."/>
            <person name="Rohde M."/>
            <person name="Galperin M.Y."/>
            <person name="Jogler C."/>
        </authorList>
    </citation>
    <scope>NUCLEOTIDE SEQUENCE [LARGE SCALE GENOMIC DNA]</scope>
    <source>
        <strain evidence="14 15">Pan265</strain>
    </source>
</reference>
<dbReference type="AlphaFoldDB" id="A0A518C069"/>
<keyword evidence="5 10" id="KW-1133">Transmembrane helix</keyword>
<dbReference type="EMBL" id="CP036280">
    <property type="protein sequence ID" value="QDU72613.1"/>
    <property type="molecule type" value="Genomic_DNA"/>
</dbReference>
<feature type="transmembrane region" description="Helical" evidence="10">
    <location>
        <begin position="141"/>
        <end position="159"/>
    </location>
</feature>
<dbReference type="OrthoDB" id="9762493at2"/>
<evidence type="ECO:0000313" key="14">
    <source>
        <dbReference type="EMBL" id="QDU72613.1"/>
    </source>
</evidence>
<evidence type="ECO:0000256" key="8">
    <source>
        <dbReference type="ARBA" id="ARBA00029447"/>
    </source>
</evidence>
<protein>
    <recommendedName>
        <fullName evidence="10">Ammonium transporter</fullName>
    </recommendedName>
</protein>
<dbReference type="PROSITE" id="PS50885">
    <property type="entry name" value="HAMP"/>
    <property type="match status" value="1"/>
</dbReference>
<evidence type="ECO:0000256" key="10">
    <source>
        <dbReference type="RuleBase" id="RU362002"/>
    </source>
</evidence>
<evidence type="ECO:0000259" key="12">
    <source>
        <dbReference type="PROSITE" id="PS50111"/>
    </source>
</evidence>
<keyword evidence="15" id="KW-1185">Reference proteome</keyword>
<organism evidence="14 15">
    <name type="scientific">Mucisphaera calidilacus</name>
    <dbReference type="NCBI Taxonomy" id="2527982"/>
    <lineage>
        <taxon>Bacteria</taxon>
        <taxon>Pseudomonadati</taxon>
        <taxon>Planctomycetota</taxon>
        <taxon>Phycisphaerae</taxon>
        <taxon>Phycisphaerales</taxon>
        <taxon>Phycisphaeraceae</taxon>
        <taxon>Mucisphaera</taxon>
    </lineage>
</organism>
<dbReference type="SUPFAM" id="SSF111352">
    <property type="entry name" value="Ammonium transporter"/>
    <property type="match status" value="1"/>
</dbReference>
<dbReference type="Pfam" id="PF00909">
    <property type="entry name" value="Ammonium_transp"/>
    <property type="match status" value="1"/>
</dbReference>
<feature type="signal peptide" evidence="11">
    <location>
        <begin position="1"/>
        <end position="35"/>
    </location>
</feature>
<evidence type="ECO:0000256" key="4">
    <source>
        <dbReference type="ARBA" id="ARBA00022692"/>
    </source>
</evidence>
<dbReference type="PANTHER" id="PTHR11730:SF6">
    <property type="entry name" value="AMMONIUM TRANSPORTER"/>
    <property type="match status" value="1"/>
</dbReference>
<feature type="transmembrane region" description="Helical" evidence="10">
    <location>
        <begin position="292"/>
        <end position="310"/>
    </location>
</feature>
<dbReference type="InterPro" id="IPR018047">
    <property type="entry name" value="Ammonium_transpt_CS"/>
</dbReference>
<dbReference type="GO" id="GO:0005886">
    <property type="term" value="C:plasma membrane"/>
    <property type="evidence" value="ECO:0007669"/>
    <property type="project" value="UniProtKB-SubCell"/>
</dbReference>
<feature type="transmembrane region" description="Helical" evidence="10">
    <location>
        <begin position="250"/>
        <end position="272"/>
    </location>
</feature>
<feature type="chain" id="PRO_5021847253" description="Ammonium transporter" evidence="11">
    <location>
        <begin position="36"/>
        <end position="676"/>
    </location>
</feature>
<evidence type="ECO:0000313" key="15">
    <source>
        <dbReference type="Proteomes" id="UP000320386"/>
    </source>
</evidence>
<proteinExistence type="inferred from homology"/>
<dbReference type="InterPro" id="IPR001905">
    <property type="entry name" value="Ammonium_transpt"/>
</dbReference>
<keyword evidence="9" id="KW-0807">Transducer</keyword>
<feature type="domain" description="HAMP" evidence="13">
    <location>
        <begin position="453"/>
        <end position="508"/>
    </location>
</feature>
<feature type="transmembrane region" description="Helical" evidence="10">
    <location>
        <begin position="373"/>
        <end position="394"/>
    </location>
</feature>
<dbReference type="Pfam" id="PF00015">
    <property type="entry name" value="MCPsignal"/>
    <property type="match status" value="1"/>
</dbReference>
<dbReference type="InterPro" id="IPR003660">
    <property type="entry name" value="HAMP_dom"/>
</dbReference>
<feature type="transmembrane region" description="Helical" evidence="10">
    <location>
        <begin position="103"/>
        <end position="121"/>
    </location>
</feature>
<dbReference type="PROSITE" id="PS01219">
    <property type="entry name" value="AMMONIUM_TRANSP"/>
    <property type="match status" value="1"/>
</dbReference>
<dbReference type="KEGG" id="mcad:Pan265_24840"/>
<feature type="transmembrane region" description="Helical" evidence="10">
    <location>
        <begin position="62"/>
        <end position="82"/>
    </location>
</feature>
<comment type="similarity">
    <text evidence="8">Belongs to the methyl-accepting chemotaxis (MCP) protein family.</text>
</comment>
<feature type="transmembrane region" description="Helical" evidence="10">
    <location>
        <begin position="343"/>
        <end position="361"/>
    </location>
</feature>
<comment type="subcellular location">
    <subcellularLocation>
        <location evidence="10">Cell membrane</location>
        <topology evidence="10">Multi-pass membrane protein</topology>
    </subcellularLocation>
    <subcellularLocation>
        <location evidence="1">Membrane</location>
        <topology evidence="1">Multi-pass membrane protein</topology>
    </subcellularLocation>
</comment>
<evidence type="ECO:0000256" key="2">
    <source>
        <dbReference type="ARBA" id="ARBA00005887"/>
    </source>
</evidence>